<protein>
    <recommendedName>
        <fullName evidence="2">Porin domain-containing protein</fullName>
    </recommendedName>
</protein>
<name>A0ABQ3IEE2_9GAMM</name>
<dbReference type="InterPro" id="IPR033900">
    <property type="entry name" value="Gram_neg_porin_domain"/>
</dbReference>
<dbReference type="Gene3D" id="2.40.160.10">
    <property type="entry name" value="Porin"/>
    <property type="match status" value="1"/>
</dbReference>
<feature type="domain" description="Porin" evidence="2">
    <location>
        <begin position="22"/>
        <end position="372"/>
    </location>
</feature>
<proteinExistence type="predicted"/>
<feature type="signal peptide" evidence="1">
    <location>
        <begin position="1"/>
        <end position="32"/>
    </location>
</feature>
<evidence type="ECO:0000256" key="1">
    <source>
        <dbReference type="SAM" id="SignalP"/>
    </source>
</evidence>
<evidence type="ECO:0000313" key="4">
    <source>
        <dbReference type="Proteomes" id="UP000626370"/>
    </source>
</evidence>
<feature type="chain" id="PRO_5046339193" description="Porin domain-containing protein" evidence="1">
    <location>
        <begin position="33"/>
        <end position="390"/>
    </location>
</feature>
<keyword evidence="1" id="KW-0732">Signal</keyword>
<dbReference type="Pfam" id="PF13609">
    <property type="entry name" value="Porin_4"/>
    <property type="match status" value="1"/>
</dbReference>
<organism evidence="3 4">
    <name type="scientific">Thalassotalea profundi</name>
    <dbReference type="NCBI Taxonomy" id="2036687"/>
    <lineage>
        <taxon>Bacteria</taxon>
        <taxon>Pseudomonadati</taxon>
        <taxon>Pseudomonadota</taxon>
        <taxon>Gammaproteobacteria</taxon>
        <taxon>Alteromonadales</taxon>
        <taxon>Colwelliaceae</taxon>
        <taxon>Thalassotalea</taxon>
    </lineage>
</organism>
<sequence>MILVNSLGKKFMKKPINVLMLSALIATSPASADIAFNGFASIVAGATTSSDEQLWGFGDSDYFKPGSLFGLQVSSDLSEGLSVTAQIIGRGADDWDPKFEWAYLGYRVNDSLKVLVGRQRAPLYMYSDFLDVSYAYPWITPPRGVYDLPLDSIDGVSAVYDFELGEFSSTLHVVYGANTDEINAFGETIKPDFDDIFGAAFTANKDWLTLRAAYFTAESTLPLAATQPLVQGWQMTPFAEVANSITLTKKDTSFAELGFQLDFDSFFIVGEYTELQIKDSFYPKEKSSYIMAGYRFSDKVAHITFGQDESSVNRITGTVPYGLDPTLDYLKAQTDGLADSQANDTNYVTIGLRWDFHDSAALKFEYSDYQDDLDSNADAGLFKVGLVTVF</sequence>
<dbReference type="Proteomes" id="UP000626370">
    <property type="component" value="Unassembled WGS sequence"/>
</dbReference>
<gene>
    <name evidence="3" type="ORF">GCM10011501_02050</name>
</gene>
<comment type="caution">
    <text evidence="3">The sequence shown here is derived from an EMBL/GenBank/DDBJ whole genome shotgun (WGS) entry which is preliminary data.</text>
</comment>
<dbReference type="SUPFAM" id="SSF56935">
    <property type="entry name" value="Porins"/>
    <property type="match status" value="1"/>
</dbReference>
<keyword evidence="4" id="KW-1185">Reference proteome</keyword>
<accession>A0ABQ3IEE2</accession>
<dbReference type="EMBL" id="BNAH01000001">
    <property type="protein sequence ID" value="GHE77964.1"/>
    <property type="molecule type" value="Genomic_DNA"/>
</dbReference>
<reference evidence="4" key="1">
    <citation type="journal article" date="2019" name="Int. J. Syst. Evol. Microbiol.">
        <title>The Global Catalogue of Microorganisms (GCM) 10K type strain sequencing project: providing services to taxonomists for standard genome sequencing and annotation.</title>
        <authorList>
            <consortium name="The Broad Institute Genomics Platform"/>
            <consortium name="The Broad Institute Genome Sequencing Center for Infectious Disease"/>
            <person name="Wu L."/>
            <person name="Ma J."/>
        </authorList>
    </citation>
    <scope>NUCLEOTIDE SEQUENCE [LARGE SCALE GENOMIC DNA]</scope>
    <source>
        <strain evidence="4">CGMCC 1.15922</strain>
    </source>
</reference>
<dbReference type="InterPro" id="IPR023614">
    <property type="entry name" value="Porin_dom_sf"/>
</dbReference>
<evidence type="ECO:0000259" key="2">
    <source>
        <dbReference type="Pfam" id="PF13609"/>
    </source>
</evidence>
<evidence type="ECO:0000313" key="3">
    <source>
        <dbReference type="EMBL" id="GHE77964.1"/>
    </source>
</evidence>